<proteinExistence type="inferred from homology"/>
<dbReference type="PANTHER" id="PTHR30425:SF1">
    <property type="entry name" value="PHOSPHATE TRANSPORT SYSTEM PERMEASE PROTEIN PSTC"/>
    <property type="match status" value="1"/>
</dbReference>
<keyword evidence="13" id="KW-1185">Reference proteome</keyword>
<dbReference type="SUPFAM" id="SSF161098">
    <property type="entry name" value="MetI-like"/>
    <property type="match status" value="1"/>
</dbReference>
<reference evidence="12 13" key="1">
    <citation type="journal article" date="2015" name="Microbes Environ.">
        <title>Distribution and evolution of nitrogen fixation genes in the phylum bacteroidetes.</title>
        <authorList>
            <person name="Inoue J."/>
            <person name="Oshima K."/>
            <person name="Suda W."/>
            <person name="Sakamoto M."/>
            <person name="Iino T."/>
            <person name="Noda S."/>
            <person name="Hongoh Y."/>
            <person name="Hattori M."/>
            <person name="Ohkuma M."/>
        </authorList>
    </citation>
    <scope>NUCLEOTIDE SEQUENCE [LARGE SCALE GENOMIC DNA]</scope>
    <source>
        <strain evidence="12">JCM 15548</strain>
    </source>
</reference>
<feature type="domain" description="ABC transmembrane type-1" evidence="11">
    <location>
        <begin position="62"/>
        <end position="273"/>
    </location>
</feature>
<evidence type="ECO:0000256" key="4">
    <source>
        <dbReference type="ARBA" id="ARBA00022475"/>
    </source>
</evidence>
<dbReference type="NCBIfam" id="TIGR02138">
    <property type="entry name" value="phosphate_pstC"/>
    <property type="match status" value="1"/>
</dbReference>
<evidence type="ECO:0000256" key="5">
    <source>
        <dbReference type="ARBA" id="ARBA00022592"/>
    </source>
</evidence>
<evidence type="ECO:0000256" key="7">
    <source>
        <dbReference type="ARBA" id="ARBA00022989"/>
    </source>
</evidence>
<evidence type="ECO:0000313" key="13">
    <source>
        <dbReference type="Proteomes" id="UP000032900"/>
    </source>
</evidence>
<keyword evidence="7 9" id="KW-1133">Transmembrane helix</keyword>
<evidence type="ECO:0000256" key="1">
    <source>
        <dbReference type="ARBA" id="ARBA00004651"/>
    </source>
</evidence>
<dbReference type="RefSeq" id="WP_227625399.1">
    <property type="nucleotide sequence ID" value="NZ_BAZW01000004.1"/>
</dbReference>
<feature type="transmembrane region" description="Helical" evidence="9">
    <location>
        <begin position="5"/>
        <end position="27"/>
    </location>
</feature>
<dbReference type="InterPro" id="IPR051124">
    <property type="entry name" value="Phosphate_Transport_Permease"/>
</dbReference>
<evidence type="ECO:0000256" key="9">
    <source>
        <dbReference type="RuleBase" id="RU363032"/>
    </source>
</evidence>
<keyword evidence="6 9" id="KW-0812">Transmembrane</keyword>
<keyword evidence="5 10" id="KW-0592">Phosphate transport</keyword>
<dbReference type="Proteomes" id="UP000032900">
    <property type="component" value="Unassembled WGS sequence"/>
</dbReference>
<comment type="caution">
    <text evidence="12">The sequence shown here is derived from an EMBL/GenBank/DDBJ whole genome shotgun (WGS) entry which is preliminary data.</text>
</comment>
<feature type="transmembrane region" description="Helical" evidence="9">
    <location>
        <begin position="252"/>
        <end position="273"/>
    </location>
</feature>
<dbReference type="CDD" id="cd06261">
    <property type="entry name" value="TM_PBP2"/>
    <property type="match status" value="1"/>
</dbReference>
<dbReference type="InterPro" id="IPR000515">
    <property type="entry name" value="MetI-like"/>
</dbReference>
<dbReference type="PROSITE" id="PS50928">
    <property type="entry name" value="ABC_TM1"/>
    <property type="match status" value="1"/>
</dbReference>
<feature type="transmembrane region" description="Helical" evidence="9">
    <location>
        <begin position="105"/>
        <end position="127"/>
    </location>
</feature>
<feature type="transmembrane region" description="Helical" evidence="9">
    <location>
        <begin position="182"/>
        <end position="203"/>
    </location>
</feature>
<comment type="function">
    <text evidence="10">Part of the binding-protein-dependent transport system for phosphate; probably responsible for the translocation of the substrate across the membrane.</text>
</comment>
<accession>A0A0E9LTW9</accession>
<dbReference type="PANTHER" id="PTHR30425">
    <property type="entry name" value="PHOSPHATE TRANSPORT SYSTEM PERMEASE PROTEIN PST"/>
    <property type="match status" value="1"/>
</dbReference>
<dbReference type="AlphaFoldDB" id="A0A0E9LTW9"/>
<comment type="similarity">
    <text evidence="2 10">Belongs to the binding-protein-dependent transport system permease family. CysTW subfamily.</text>
</comment>
<evidence type="ECO:0000256" key="2">
    <source>
        <dbReference type="ARBA" id="ARBA00007069"/>
    </source>
</evidence>
<sequence>MVRGVLFLAGMSVIVVLGGIFAMLFYYGMHAFSDISLSEFFLSTSWNPSAYGEPTYGILSMVVSTLFVSVGAMVIAIPIGVGAAAYISEIAKPAVRETLKPVIEILASIPSVVVGFFGIVFLGPLIADTFGLSSGLNAINGSFLLAFMSLPTIISVSEDAIHSVPEEYKAASMALGATKWYTLVKVILPAASSGIIASIMLGFGRAIGETMTVLMATGNALRMPGNLFDSVRTMTANIAIELGEVPFNTTHYYSLFAVGLMLFLMTMLVNLAAERITQHIGRHKL</sequence>
<dbReference type="Pfam" id="PF00528">
    <property type="entry name" value="BPD_transp_1"/>
    <property type="match status" value="1"/>
</dbReference>
<dbReference type="Gene3D" id="1.10.3720.10">
    <property type="entry name" value="MetI-like"/>
    <property type="match status" value="1"/>
</dbReference>
<keyword evidence="3 9" id="KW-0813">Transport</keyword>
<evidence type="ECO:0000259" key="11">
    <source>
        <dbReference type="PROSITE" id="PS50928"/>
    </source>
</evidence>
<evidence type="ECO:0000256" key="8">
    <source>
        <dbReference type="ARBA" id="ARBA00023136"/>
    </source>
</evidence>
<evidence type="ECO:0000313" key="12">
    <source>
        <dbReference type="EMBL" id="GAO28704.1"/>
    </source>
</evidence>
<gene>
    <name evidence="12" type="ORF">JCM15548_1827</name>
</gene>
<dbReference type="STRING" id="1236989.JCM15548_1827"/>
<name>A0A0E9LTW9_9BACT</name>
<evidence type="ECO:0000256" key="10">
    <source>
        <dbReference type="RuleBase" id="RU363054"/>
    </source>
</evidence>
<comment type="subcellular location">
    <subcellularLocation>
        <location evidence="1 9">Cell membrane</location>
        <topology evidence="1 9">Multi-pass membrane protein</topology>
    </subcellularLocation>
</comment>
<dbReference type="EMBL" id="BAZW01000004">
    <property type="protein sequence ID" value="GAO28704.1"/>
    <property type="molecule type" value="Genomic_DNA"/>
</dbReference>
<organism evidence="12 13">
    <name type="scientific">Geofilum rubicundum JCM 15548</name>
    <dbReference type="NCBI Taxonomy" id="1236989"/>
    <lineage>
        <taxon>Bacteria</taxon>
        <taxon>Pseudomonadati</taxon>
        <taxon>Bacteroidota</taxon>
        <taxon>Bacteroidia</taxon>
        <taxon>Marinilabiliales</taxon>
        <taxon>Marinilabiliaceae</taxon>
        <taxon>Geofilum</taxon>
    </lineage>
</organism>
<evidence type="ECO:0000256" key="3">
    <source>
        <dbReference type="ARBA" id="ARBA00022448"/>
    </source>
</evidence>
<dbReference type="GO" id="GO:0005315">
    <property type="term" value="F:phosphate transmembrane transporter activity"/>
    <property type="evidence" value="ECO:0007669"/>
    <property type="project" value="InterPro"/>
</dbReference>
<feature type="transmembrane region" description="Helical" evidence="9">
    <location>
        <begin position="56"/>
        <end position="84"/>
    </location>
</feature>
<evidence type="ECO:0000256" key="6">
    <source>
        <dbReference type="ARBA" id="ARBA00022692"/>
    </source>
</evidence>
<dbReference type="InterPro" id="IPR011864">
    <property type="entry name" value="Phosphate_PstC"/>
</dbReference>
<protein>
    <recommendedName>
        <fullName evidence="10">Phosphate transport system permease protein</fullName>
    </recommendedName>
</protein>
<keyword evidence="8 9" id="KW-0472">Membrane</keyword>
<dbReference type="InterPro" id="IPR035906">
    <property type="entry name" value="MetI-like_sf"/>
</dbReference>
<feature type="transmembrane region" description="Helical" evidence="9">
    <location>
        <begin position="139"/>
        <end position="161"/>
    </location>
</feature>
<dbReference type="GO" id="GO:0005886">
    <property type="term" value="C:plasma membrane"/>
    <property type="evidence" value="ECO:0007669"/>
    <property type="project" value="UniProtKB-SubCell"/>
</dbReference>
<dbReference type="GO" id="GO:0006817">
    <property type="term" value="P:phosphate ion transport"/>
    <property type="evidence" value="ECO:0007669"/>
    <property type="project" value="UniProtKB-KW"/>
</dbReference>
<keyword evidence="4 10" id="KW-1003">Cell membrane</keyword>